<dbReference type="AlphaFoldDB" id="A0A0U2WRK8"/>
<dbReference type="KEGG" id="ptn:PTRA_a3549"/>
<evidence type="ECO:0000313" key="2">
    <source>
        <dbReference type="Proteomes" id="UP000065261"/>
    </source>
</evidence>
<reference evidence="1 2" key="1">
    <citation type="submission" date="2015-03" db="EMBL/GenBank/DDBJ databases">
        <authorList>
            <person name="Murphy D."/>
        </authorList>
    </citation>
    <scope>NUCLEOTIDE SEQUENCE [LARGE SCALE GENOMIC DNA]</scope>
    <source>
        <strain evidence="1 2">KMM 520</strain>
    </source>
</reference>
<protein>
    <submittedName>
        <fullName evidence="1">Uncharacterized protein</fullName>
    </submittedName>
</protein>
<name>A0A0U2WRK8_9GAMM</name>
<dbReference type="Proteomes" id="UP000065261">
    <property type="component" value="Chromosome I"/>
</dbReference>
<dbReference type="PATRIC" id="fig|1315283.4.peg.3098"/>
<accession>A0A0U2WRK8</accession>
<dbReference type="EMBL" id="CP011034">
    <property type="protein sequence ID" value="ALS34507.1"/>
    <property type="molecule type" value="Genomic_DNA"/>
</dbReference>
<evidence type="ECO:0000313" key="1">
    <source>
        <dbReference type="EMBL" id="ALS34507.1"/>
    </source>
</evidence>
<proteinExistence type="predicted"/>
<organism evidence="1">
    <name type="scientific">Pseudoalteromonas translucida KMM 520</name>
    <dbReference type="NCBI Taxonomy" id="1315283"/>
    <lineage>
        <taxon>Bacteria</taxon>
        <taxon>Pseudomonadati</taxon>
        <taxon>Pseudomonadota</taxon>
        <taxon>Gammaproteobacteria</taxon>
        <taxon>Alteromonadales</taxon>
        <taxon>Pseudoalteromonadaceae</taxon>
        <taxon>Pseudoalteromonas</taxon>
    </lineage>
</organism>
<sequence length="49" mass="5512">MASLLISATLILLKNTSIHPEAATTQHKHTYLNQYVQRKVNTSLNFSIT</sequence>
<gene>
    <name evidence="1" type="ORF">PTRA_a3549</name>
</gene>